<keyword evidence="8" id="KW-1185">Reference proteome</keyword>
<dbReference type="GO" id="GO:0000160">
    <property type="term" value="P:phosphorelay signal transduction system"/>
    <property type="evidence" value="ECO:0007669"/>
    <property type="project" value="UniProtKB-KW"/>
</dbReference>
<dbReference type="SMART" id="SM00387">
    <property type="entry name" value="HATPase_c"/>
    <property type="match status" value="1"/>
</dbReference>
<comment type="catalytic activity">
    <reaction evidence="1">
        <text>ATP + protein L-histidine = ADP + protein N-phospho-L-histidine.</text>
        <dbReference type="EC" id="2.7.13.3"/>
    </reaction>
</comment>
<dbReference type="EC" id="2.7.13.3" evidence="2"/>
<comment type="caution">
    <text evidence="7">The sequence shown here is derived from an EMBL/GenBank/DDBJ whole genome shotgun (WGS) entry which is preliminary data.</text>
</comment>
<dbReference type="InterPro" id="IPR005467">
    <property type="entry name" value="His_kinase_dom"/>
</dbReference>
<name>A0A1X0CWQ9_9MYCO</name>
<keyword evidence="4" id="KW-0418">Kinase</keyword>
<evidence type="ECO:0000256" key="2">
    <source>
        <dbReference type="ARBA" id="ARBA00012438"/>
    </source>
</evidence>
<dbReference type="OrthoDB" id="5243952at2"/>
<accession>A0A1X0CWQ9</accession>
<dbReference type="STRING" id="444597.BST26_19765"/>
<dbReference type="GO" id="GO:0005524">
    <property type="term" value="F:ATP binding"/>
    <property type="evidence" value="ECO:0007669"/>
    <property type="project" value="UniProtKB-KW"/>
</dbReference>
<evidence type="ECO:0000313" key="7">
    <source>
        <dbReference type="EMBL" id="ORA64342.1"/>
    </source>
</evidence>
<proteinExistence type="predicted"/>
<dbReference type="InterPro" id="IPR036890">
    <property type="entry name" value="HATPase_C_sf"/>
</dbReference>
<dbReference type="CDD" id="cd16917">
    <property type="entry name" value="HATPase_UhpB-NarQ-NarX-like"/>
    <property type="match status" value="1"/>
</dbReference>
<evidence type="ECO:0000313" key="8">
    <source>
        <dbReference type="Proteomes" id="UP000192801"/>
    </source>
</evidence>
<organism evidence="7 8">
    <name type="scientific">Mycolicibacterium insubricum</name>
    <dbReference type="NCBI Taxonomy" id="444597"/>
    <lineage>
        <taxon>Bacteria</taxon>
        <taxon>Bacillati</taxon>
        <taxon>Actinomycetota</taxon>
        <taxon>Actinomycetes</taxon>
        <taxon>Mycobacteriales</taxon>
        <taxon>Mycobacteriaceae</taxon>
        <taxon>Mycolicibacterium</taxon>
    </lineage>
</organism>
<dbReference type="InterPro" id="IPR050482">
    <property type="entry name" value="Sensor_HK_TwoCompSys"/>
</dbReference>
<dbReference type="PROSITE" id="PS50109">
    <property type="entry name" value="HIS_KIN"/>
    <property type="match status" value="1"/>
</dbReference>
<keyword evidence="5" id="KW-0902">Two-component regulatory system</keyword>
<dbReference type="InterPro" id="IPR003594">
    <property type="entry name" value="HATPase_dom"/>
</dbReference>
<gene>
    <name evidence="7" type="ORF">BST26_19765</name>
</gene>
<evidence type="ECO:0000256" key="3">
    <source>
        <dbReference type="ARBA" id="ARBA00022679"/>
    </source>
</evidence>
<dbReference type="PANTHER" id="PTHR24421:SF10">
    <property type="entry name" value="NITRATE_NITRITE SENSOR PROTEIN NARQ"/>
    <property type="match status" value="1"/>
</dbReference>
<feature type="domain" description="Histidine kinase" evidence="6">
    <location>
        <begin position="316"/>
        <end position="406"/>
    </location>
</feature>
<dbReference type="GO" id="GO:0004673">
    <property type="term" value="F:protein histidine kinase activity"/>
    <property type="evidence" value="ECO:0007669"/>
    <property type="project" value="UniProtKB-EC"/>
</dbReference>
<protein>
    <recommendedName>
        <fullName evidence="2">histidine kinase</fullName>
        <ecNumber evidence="2">2.7.13.3</ecNumber>
    </recommendedName>
</protein>
<evidence type="ECO:0000256" key="4">
    <source>
        <dbReference type="ARBA" id="ARBA00022777"/>
    </source>
</evidence>
<sequence>MSAHEDPSAPAGDPSLFRGLLLQLALRLLLAAFIGTALASQPPDANGPVHWGIFGGYLALIAVWSLWALHAADQSRRTRRPVALVMLCADLAVAAIISMDTGINSAGTWTSDVVQHGLFLVPLIAAAQLDPVVSAAVAVPTVATFFAVSWVDKAANGNEPWSSILARTAIVFGLAAGSVALSWIQQSRTRTIAELAAERARLLREVINLEKRERQTLSERLHDGALQYVLVARQDMDDVRDGSPEGCDRVESALTECSRLLRDVVRELHPEVLARSGLRAAITALADGIAARSDLRVGLDADGWPEDLRTPADHLLYSAAREFSTNAIKHARARRLDFTLRHNGVRAELQISDDGVGIAPERLARSVTDGHIGFDSVRTKVLASGGEFTVAGPPGTTVSISVPAAAVSPAGCPG</sequence>
<dbReference type="EMBL" id="MVHS01000073">
    <property type="protein sequence ID" value="ORA64342.1"/>
    <property type="molecule type" value="Genomic_DNA"/>
</dbReference>
<reference evidence="7 8" key="1">
    <citation type="submission" date="2016-12" db="EMBL/GenBank/DDBJ databases">
        <title>The new phylogeny of genus Mycobacterium.</title>
        <authorList>
            <person name="Tortoli E."/>
            <person name="Trovato A."/>
            <person name="Cirillo D.M."/>
        </authorList>
    </citation>
    <scope>NUCLEOTIDE SEQUENCE [LARGE SCALE GENOMIC DNA]</scope>
    <source>
        <strain evidence="7 8">DSM 45130</strain>
    </source>
</reference>
<dbReference type="Pfam" id="PF02518">
    <property type="entry name" value="HATPase_c"/>
    <property type="match status" value="1"/>
</dbReference>
<evidence type="ECO:0000256" key="1">
    <source>
        <dbReference type="ARBA" id="ARBA00000085"/>
    </source>
</evidence>
<keyword evidence="7" id="KW-0067">ATP-binding</keyword>
<evidence type="ECO:0000259" key="6">
    <source>
        <dbReference type="PROSITE" id="PS50109"/>
    </source>
</evidence>
<dbReference type="Proteomes" id="UP000192801">
    <property type="component" value="Unassembled WGS sequence"/>
</dbReference>
<dbReference type="PANTHER" id="PTHR24421">
    <property type="entry name" value="NITRATE/NITRITE SENSOR PROTEIN NARX-RELATED"/>
    <property type="match status" value="1"/>
</dbReference>
<evidence type="ECO:0000256" key="5">
    <source>
        <dbReference type="ARBA" id="ARBA00023012"/>
    </source>
</evidence>
<dbReference type="SUPFAM" id="SSF55874">
    <property type="entry name" value="ATPase domain of HSP90 chaperone/DNA topoisomerase II/histidine kinase"/>
    <property type="match status" value="1"/>
</dbReference>
<dbReference type="RefSeq" id="WP_083033438.1">
    <property type="nucleotide sequence ID" value="NZ_AP022618.1"/>
</dbReference>
<keyword evidence="7" id="KW-0547">Nucleotide-binding</keyword>
<keyword evidence="3" id="KW-0808">Transferase</keyword>
<dbReference type="Gene3D" id="3.30.565.10">
    <property type="entry name" value="Histidine kinase-like ATPase, C-terminal domain"/>
    <property type="match status" value="1"/>
</dbReference>
<dbReference type="AlphaFoldDB" id="A0A1X0CWQ9"/>